<evidence type="ECO:0000313" key="5">
    <source>
        <dbReference type="Proteomes" id="UP000541969"/>
    </source>
</evidence>
<proteinExistence type="predicted"/>
<feature type="signal peptide" evidence="3">
    <location>
        <begin position="1"/>
        <end position="37"/>
    </location>
</feature>
<reference evidence="4 5" key="1">
    <citation type="submission" date="2020-07" db="EMBL/GenBank/DDBJ databases">
        <title>Sequencing the genomes of 1000 actinobacteria strains.</title>
        <authorList>
            <person name="Klenk H.-P."/>
        </authorList>
    </citation>
    <scope>NUCLEOTIDE SEQUENCE [LARGE SCALE GENOMIC DNA]</scope>
    <source>
        <strain evidence="4 5">DSM 104001</strain>
    </source>
</reference>
<feature type="region of interest" description="Disordered" evidence="1">
    <location>
        <begin position="206"/>
        <end position="235"/>
    </location>
</feature>
<dbReference type="EMBL" id="JACBZT010000001">
    <property type="protein sequence ID" value="NYJ05389.1"/>
    <property type="molecule type" value="Genomic_DNA"/>
</dbReference>
<organism evidence="4 5">
    <name type="scientific">Petropleomorpha daqingensis</name>
    <dbReference type="NCBI Taxonomy" id="2026353"/>
    <lineage>
        <taxon>Bacteria</taxon>
        <taxon>Bacillati</taxon>
        <taxon>Actinomycetota</taxon>
        <taxon>Actinomycetes</taxon>
        <taxon>Geodermatophilales</taxon>
        <taxon>Geodermatophilaceae</taxon>
        <taxon>Petropleomorpha</taxon>
    </lineage>
</organism>
<feature type="region of interest" description="Disordered" evidence="1">
    <location>
        <begin position="264"/>
        <end position="286"/>
    </location>
</feature>
<evidence type="ECO:0000256" key="2">
    <source>
        <dbReference type="SAM" id="Phobius"/>
    </source>
</evidence>
<protein>
    <submittedName>
        <fullName evidence="4">Uncharacterized protein</fullName>
    </submittedName>
</protein>
<feature type="transmembrane region" description="Helical" evidence="2">
    <location>
        <begin position="328"/>
        <end position="347"/>
    </location>
</feature>
<feature type="compositionally biased region" description="Low complexity" evidence="1">
    <location>
        <begin position="217"/>
        <end position="235"/>
    </location>
</feature>
<keyword evidence="2" id="KW-1133">Transmembrane helix</keyword>
<keyword evidence="2" id="KW-0812">Transmembrane</keyword>
<sequence>MATGRITRSARRGLAAIVLGWLAILVGSVLLAPSASADPTAKVEIKDLTPPLVSVDAGGKVTFVNLIEDKTVQVGGGGLIPSLVTATVHTDVALGLPSGAHPLKKGESWAETFPSSCVGCTITYTYRVTVPDSSIVGTVLNSVTGQAIAAMPQNQVVNYNGQQTTVAIGVPTPFIVNTLLPLPNLPSVNLPQVPQVTVQVPALGGTTIPQASGGVPGTQTITTTTTTGTTAQSVPGTQYTYDTGAGAPQMAPVDTAAAAAFDPSRFSAPGSGTPSGSSSAAGGAGGVAGQYDGASVPVFGQLAGLNGSDLEEADAAAAAPGAASAPALPVPALAAVVALAAVTAALVRTHQAHRAAQQVHRGR</sequence>
<feature type="chain" id="PRO_5032867836" evidence="3">
    <location>
        <begin position="38"/>
        <end position="363"/>
    </location>
</feature>
<keyword evidence="3" id="KW-0732">Signal</keyword>
<evidence type="ECO:0000256" key="1">
    <source>
        <dbReference type="SAM" id="MobiDB-lite"/>
    </source>
</evidence>
<evidence type="ECO:0000256" key="3">
    <source>
        <dbReference type="SAM" id="SignalP"/>
    </source>
</evidence>
<accession>A0A853CEA3</accession>
<comment type="caution">
    <text evidence="4">The sequence shown here is derived from an EMBL/GenBank/DDBJ whole genome shotgun (WGS) entry which is preliminary data.</text>
</comment>
<dbReference type="AlphaFoldDB" id="A0A853CEA3"/>
<dbReference type="Proteomes" id="UP000541969">
    <property type="component" value="Unassembled WGS sequence"/>
</dbReference>
<evidence type="ECO:0000313" key="4">
    <source>
        <dbReference type="EMBL" id="NYJ05389.1"/>
    </source>
</evidence>
<keyword evidence="2" id="KW-0472">Membrane</keyword>
<name>A0A853CEA3_9ACTN</name>
<gene>
    <name evidence="4" type="ORF">GGQ55_001667</name>
</gene>
<keyword evidence="5" id="KW-1185">Reference proteome</keyword>
<dbReference type="RefSeq" id="WP_179716007.1">
    <property type="nucleotide sequence ID" value="NZ_JACBZT010000001.1"/>
</dbReference>
<feature type="compositionally biased region" description="Low complexity" evidence="1">
    <location>
        <begin position="264"/>
        <end position="281"/>
    </location>
</feature>